<reference evidence="1 2" key="1">
    <citation type="submission" date="2020-10" db="EMBL/GenBank/DDBJ databases">
        <title>Plant Genome Project.</title>
        <authorList>
            <person name="Zhang R.-G."/>
        </authorList>
    </citation>
    <scope>NUCLEOTIDE SEQUENCE [LARGE SCALE GENOMIC DNA]</scope>
    <source>
        <strain evidence="1">FAFU-HL-1</strain>
        <tissue evidence="1">Leaf</tissue>
    </source>
</reference>
<comment type="caution">
    <text evidence="1">The sequence shown here is derived from an EMBL/GenBank/DDBJ whole genome shotgun (WGS) entry which is preliminary data.</text>
</comment>
<dbReference type="Proteomes" id="UP000657918">
    <property type="component" value="Unassembled WGS sequence"/>
</dbReference>
<dbReference type="OrthoDB" id="1933187at2759"/>
<evidence type="ECO:0000313" key="1">
    <source>
        <dbReference type="EMBL" id="KAF9670100.1"/>
    </source>
</evidence>
<accession>A0A835MLJ4</accession>
<dbReference type="AlphaFoldDB" id="A0A835MLJ4"/>
<organism evidence="1 2">
    <name type="scientific">Salix dunnii</name>
    <dbReference type="NCBI Taxonomy" id="1413687"/>
    <lineage>
        <taxon>Eukaryota</taxon>
        <taxon>Viridiplantae</taxon>
        <taxon>Streptophyta</taxon>
        <taxon>Embryophyta</taxon>
        <taxon>Tracheophyta</taxon>
        <taxon>Spermatophyta</taxon>
        <taxon>Magnoliopsida</taxon>
        <taxon>eudicotyledons</taxon>
        <taxon>Gunneridae</taxon>
        <taxon>Pentapetalae</taxon>
        <taxon>rosids</taxon>
        <taxon>fabids</taxon>
        <taxon>Malpighiales</taxon>
        <taxon>Salicaceae</taxon>
        <taxon>Saliceae</taxon>
        <taxon>Salix</taxon>
    </lineage>
</organism>
<protein>
    <submittedName>
        <fullName evidence="1">Uncharacterized protein</fullName>
    </submittedName>
</protein>
<sequence length="109" mass="12399">MPAQENGDTQSVSDLSSLTRQIDELVEQAFKLKATSKEGSQEIESFMHVLSNMLSSLKVTILSFSFSVFYIPCIHCYAYDRGIIFNYCSHGSLDFRRFFPVILWSLNTA</sequence>
<dbReference type="PANTHER" id="PTHR37238:SF1">
    <property type="entry name" value="OS05G0532500 PROTEIN"/>
    <property type="match status" value="1"/>
</dbReference>
<gene>
    <name evidence="1" type="ORF">SADUNF_Sadunf13G0033500</name>
</gene>
<name>A0A835MLJ4_9ROSI</name>
<dbReference type="PANTHER" id="PTHR37238">
    <property type="entry name" value="OS05G0532500 PROTEIN"/>
    <property type="match status" value="1"/>
</dbReference>
<proteinExistence type="predicted"/>
<keyword evidence="2" id="KW-1185">Reference proteome</keyword>
<dbReference type="EMBL" id="JADGMS010000013">
    <property type="protein sequence ID" value="KAF9670100.1"/>
    <property type="molecule type" value="Genomic_DNA"/>
</dbReference>
<evidence type="ECO:0000313" key="2">
    <source>
        <dbReference type="Proteomes" id="UP000657918"/>
    </source>
</evidence>